<dbReference type="InterPro" id="IPR046531">
    <property type="entry name" value="DUF6596"/>
</dbReference>
<organism evidence="9 10">
    <name type="scientific">Brachybacterium aquaticum</name>
    <dbReference type="NCBI Taxonomy" id="1432564"/>
    <lineage>
        <taxon>Bacteria</taxon>
        <taxon>Bacillati</taxon>
        <taxon>Actinomycetota</taxon>
        <taxon>Actinomycetes</taxon>
        <taxon>Micrococcales</taxon>
        <taxon>Dermabacteraceae</taxon>
        <taxon>Brachybacterium</taxon>
    </lineage>
</organism>
<dbReference type="GO" id="GO:0003677">
    <property type="term" value="F:DNA binding"/>
    <property type="evidence" value="ECO:0007669"/>
    <property type="project" value="InterPro"/>
</dbReference>
<dbReference type="AlphaFoldDB" id="A0A841AJA9"/>
<gene>
    <name evidence="9" type="ORF">HNR70_002921</name>
</gene>
<evidence type="ECO:0000259" key="8">
    <source>
        <dbReference type="Pfam" id="PF20239"/>
    </source>
</evidence>
<evidence type="ECO:0000313" key="10">
    <source>
        <dbReference type="Proteomes" id="UP000588158"/>
    </source>
</evidence>
<feature type="domain" description="RNA polymerase sigma factor 70 region 4 type 2" evidence="7">
    <location>
        <begin position="148"/>
        <end position="196"/>
    </location>
</feature>
<evidence type="ECO:0000256" key="3">
    <source>
        <dbReference type="ARBA" id="ARBA00023082"/>
    </source>
</evidence>
<evidence type="ECO:0000256" key="1">
    <source>
        <dbReference type="ARBA" id="ARBA00010641"/>
    </source>
</evidence>
<keyword evidence="10" id="KW-1185">Reference proteome</keyword>
<feature type="domain" description="DUF6596" evidence="8">
    <location>
        <begin position="215"/>
        <end position="316"/>
    </location>
</feature>
<keyword evidence="3" id="KW-0731">Sigma factor</keyword>
<dbReference type="SUPFAM" id="SSF88946">
    <property type="entry name" value="Sigma2 domain of RNA polymerase sigma factors"/>
    <property type="match status" value="1"/>
</dbReference>
<dbReference type="GO" id="GO:0016987">
    <property type="term" value="F:sigma factor activity"/>
    <property type="evidence" value="ECO:0007669"/>
    <property type="project" value="UniProtKB-KW"/>
</dbReference>
<sequence length="448" mass="48495">MDAPDPAGATGAADDVLARVHREEHSRLLATLVRRFGDLDLAEDAASEAMEAALRAWPAQGVPRVPLAWLTTAATRAALDRVRRDGVLARRLAELHLEEGAGSGPWPDGRLASPGSGADGRADRSPVESAVLARGDLPDERLAMLMGCCHPAIAPADRIALMLRFVGAMTTAEVAQALLLPVPTLQARITRAKKRIAVNRIPLTVPEDAGERARRLPLVLRAISLIYTEGYAATSGETVLRRELTAEAIRLARILHRLLPGAAETQGLLALLLLTEARSPAREETDGTPIPLEDQDRSLWYRDLIEEGLPLVEEAAGREDAGRFTLQAAIAALHAEAPTFEETDWAQIVALYSMLLGLGEDPVVRMNRAIAVGRARSPQEGLTLLEQLADEPELSSHAPFHAALALFHEETGQQARAVEHWERALALSGSGGEQRFLARRRDRARART</sequence>
<dbReference type="Gene3D" id="1.10.1740.10">
    <property type="match status" value="1"/>
</dbReference>
<dbReference type="Pfam" id="PF20239">
    <property type="entry name" value="DUF6596"/>
    <property type="match status" value="1"/>
</dbReference>
<comment type="caution">
    <text evidence="9">The sequence shown here is derived from an EMBL/GenBank/DDBJ whole genome shotgun (WGS) entry which is preliminary data.</text>
</comment>
<dbReference type="PANTHER" id="PTHR47756:SF2">
    <property type="entry name" value="BLL6612 PROTEIN"/>
    <property type="match status" value="1"/>
</dbReference>
<dbReference type="InterPro" id="IPR036388">
    <property type="entry name" value="WH-like_DNA-bd_sf"/>
</dbReference>
<dbReference type="Pfam" id="PF08281">
    <property type="entry name" value="Sigma70_r4_2"/>
    <property type="match status" value="1"/>
</dbReference>
<dbReference type="InterPro" id="IPR011990">
    <property type="entry name" value="TPR-like_helical_dom_sf"/>
</dbReference>
<name>A0A841AJA9_9MICO</name>
<evidence type="ECO:0000256" key="4">
    <source>
        <dbReference type="ARBA" id="ARBA00023163"/>
    </source>
</evidence>
<feature type="region of interest" description="Disordered" evidence="5">
    <location>
        <begin position="99"/>
        <end position="127"/>
    </location>
</feature>
<evidence type="ECO:0000256" key="2">
    <source>
        <dbReference type="ARBA" id="ARBA00023015"/>
    </source>
</evidence>
<protein>
    <submittedName>
        <fullName evidence="9">RNA polymerase sigma-70 factor (ECF subfamily)</fullName>
    </submittedName>
</protein>
<evidence type="ECO:0000259" key="7">
    <source>
        <dbReference type="Pfam" id="PF08281"/>
    </source>
</evidence>
<evidence type="ECO:0000313" key="9">
    <source>
        <dbReference type="EMBL" id="MBB5833108.1"/>
    </source>
</evidence>
<dbReference type="PANTHER" id="PTHR47756">
    <property type="entry name" value="BLL6612 PROTEIN-RELATED"/>
    <property type="match status" value="1"/>
</dbReference>
<comment type="similarity">
    <text evidence="1">Belongs to the sigma-70 factor family. ECF subfamily.</text>
</comment>
<dbReference type="Gene3D" id="1.25.40.10">
    <property type="entry name" value="Tetratricopeptide repeat domain"/>
    <property type="match status" value="1"/>
</dbReference>
<keyword evidence="4" id="KW-0804">Transcription</keyword>
<evidence type="ECO:0000256" key="5">
    <source>
        <dbReference type="SAM" id="MobiDB-lite"/>
    </source>
</evidence>
<dbReference type="Proteomes" id="UP000588158">
    <property type="component" value="Unassembled WGS sequence"/>
</dbReference>
<dbReference type="InterPro" id="IPR013324">
    <property type="entry name" value="RNA_pol_sigma_r3/r4-like"/>
</dbReference>
<dbReference type="GO" id="GO:0006352">
    <property type="term" value="P:DNA-templated transcription initiation"/>
    <property type="evidence" value="ECO:0007669"/>
    <property type="project" value="InterPro"/>
</dbReference>
<dbReference type="Pfam" id="PF04542">
    <property type="entry name" value="Sigma70_r2"/>
    <property type="match status" value="1"/>
</dbReference>
<reference evidence="9 10" key="1">
    <citation type="submission" date="2020-08" db="EMBL/GenBank/DDBJ databases">
        <title>Sequencing the genomes of 1000 actinobacteria strains.</title>
        <authorList>
            <person name="Klenk H.-P."/>
        </authorList>
    </citation>
    <scope>NUCLEOTIDE SEQUENCE [LARGE SCALE GENOMIC DNA]</scope>
    <source>
        <strain evidence="9 10">DSM 28796</strain>
    </source>
</reference>
<dbReference type="RefSeq" id="WP_184326319.1">
    <property type="nucleotide sequence ID" value="NZ_JACHLZ010000001.1"/>
</dbReference>
<dbReference type="InterPro" id="IPR007627">
    <property type="entry name" value="RNA_pol_sigma70_r2"/>
</dbReference>
<dbReference type="InterPro" id="IPR013249">
    <property type="entry name" value="RNA_pol_sigma70_r4_t2"/>
</dbReference>
<dbReference type="EMBL" id="JACHLZ010000001">
    <property type="protein sequence ID" value="MBB5833108.1"/>
    <property type="molecule type" value="Genomic_DNA"/>
</dbReference>
<evidence type="ECO:0000259" key="6">
    <source>
        <dbReference type="Pfam" id="PF04542"/>
    </source>
</evidence>
<dbReference type="InterPro" id="IPR013325">
    <property type="entry name" value="RNA_pol_sigma_r2"/>
</dbReference>
<feature type="domain" description="RNA polymerase sigma-70 region 2" evidence="6">
    <location>
        <begin position="23"/>
        <end position="85"/>
    </location>
</feature>
<accession>A0A841AJA9</accession>
<dbReference type="SUPFAM" id="SSF88659">
    <property type="entry name" value="Sigma3 and sigma4 domains of RNA polymerase sigma factors"/>
    <property type="match status" value="1"/>
</dbReference>
<proteinExistence type="inferred from homology"/>
<dbReference type="Gene3D" id="1.10.10.10">
    <property type="entry name" value="Winged helix-like DNA-binding domain superfamily/Winged helix DNA-binding domain"/>
    <property type="match status" value="1"/>
</dbReference>
<keyword evidence="2" id="KW-0805">Transcription regulation</keyword>